<dbReference type="EMBL" id="JAHLFT010000086">
    <property type="protein sequence ID" value="MBU3828837.1"/>
    <property type="molecule type" value="Genomic_DNA"/>
</dbReference>
<dbReference type="Pfam" id="PF11148">
    <property type="entry name" value="DUF2922"/>
    <property type="match status" value="1"/>
</dbReference>
<organism evidence="1 2">
    <name type="scientific">Candidatus Lactobacillus pullistercoris</name>
    <dbReference type="NCBI Taxonomy" id="2838636"/>
    <lineage>
        <taxon>Bacteria</taxon>
        <taxon>Bacillati</taxon>
        <taxon>Bacillota</taxon>
        <taxon>Bacilli</taxon>
        <taxon>Lactobacillales</taxon>
        <taxon>Lactobacillaceae</taxon>
        <taxon>Lactobacillus</taxon>
    </lineage>
</organism>
<dbReference type="InterPro" id="IPR021321">
    <property type="entry name" value="DUF2922"/>
</dbReference>
<comment type="caution">
    <text evidence="1">The sequence shown here is derived from an EMBL/GenBank/DDBJ whole genome shotgun (WGS) entry which is preliminary data.</text>
</comment>
<name>A0A9E2KTL9_9LACO</name>
<dbReference type="AlphaFoldDB" id="A0A9E2KTL9"/>
<proteinExistence type="predicted"/>
<evidence type="ECO:0000313" key="2">
    <source>
        <dbReference type="Proteomes" id="UP000823844"/>
    </source>
</evidence>
<gene>
    <name evidence="1" type="ORF">H9806_06905</name>
</gene>
<evidence type="ECO:0000313" key="1">
    <source>
        <dbReference type="EMBL" id="MBU3828837.1"/>
    </source>
</evidence>
<sequence length="85" mass="9347">MAKNTKTTKTLRLTFLDTNNKKNSLTIMTAKPDMEEAEVRSAMTKIASANVFEKEGVGLYHAAQSAAYVERTVSDIFDDSAADKN</sequence>
<accession>A0A9E2KTL9</accession>
<protein>
    <submittedName>
        <fullName evidence="1">DUF2922 domain-containing protein</fullName>
    </submittedName>
</protein>
<reference evidence="1" key="1">
    <citation type="journal article" date="2021" name="PeerJ">
        <title>Extensive microbial diversity within the chicken gut microbiome revealed by metagenomics and culture.</title>
        <authorList>
            <person name="Gilroy R."/>
            <person name="Ravi A."/>
            <person name="Getino M."/>
            <person name="Pursley I."/>
            <person name="Horton D.L."/>
            <person name="Alikhan N.F."/>
            <person name="Baker D."/>
            <person name="Gharbi K."/>
            <person name="Hall N."/>
            <person name="Watson M."/>
            <person name="Adriaenssens E.M."/>
            <person name="Foster-Nyarko E."/>
            <person name="Jarju S."/>
            <person name="Secka A."/>
            <person name="Antonio M."/>
            <person name="Oren A."/>
            <person name="Chaudhuri R.R."/>
            <person name="La Ragione R."/>
            <person name="Hildebrand F."/>
            <person name="Pallen M.J."/>
        </authorList>
    </citation>
    <scope>NUCLEOTIDE SEQUENCE</scope>
    <source>
        <strain evidence="1">F6-686</strain>
    </source>
</reference>
<reference evidence="1" key="2">
    <citation type="submission" date="2021-04" db="EMBL/GenBank/DDBJ databases">
        <authorList>
            <person name="Gilroy R."/>
        </authorList>
    </citation>
    <scope>NUCLEOTIDE SEQUENCE</scope>
    <source>
        <strain evidence="1">F6-686</strain>
    </source>
</reference>
<dbReference type="Proteomes" id="UP000823844">
    <property type="component" value="Unassembled WGS sequence"/>
</dbReference>